<dbReference type="EMBL" id="JBHEZX010000011">
    <property type="protein sequence ID" value="MFC1412430.1"/>
    <property type="molecule type" value="Genomic_DNA"/>
</dbReference>
<sequence>MALGTPSTRSDGALSIRELLARGSRSYSFEFMPPRSAEAEVGLWKAIRRLEGLSPTFVSVTYGAGGSTRGRTVNITGRITQETTLTPVAHLTAVDHSIAELRNILGHYADQGVRNVLALRGDPPGDPLGPWVKHPEGVEYAVELVRLIKDSGDFCVGVAAFPEMHPRSADWDSDIRHFVEKCRAGADYAITQMFFDVDDYLRFRDRVAAAGCETPIIPEIMPVTTIRSLRRIPDLSTAVFPAGLAERMLAVEDDPKAVRALGIEHATEMCRRLIAEDTPGLHFMTMNFSTVTTEIYRNLGLHQRHA</sequence>
<dbReference type="InterPro" id="IPR004620">
    <property type="entry name" value="MTHF_reductase_bac"/>
</dbReference>
<dbReference type="GO" id="GO:0004489">
    <property type="term" value="F:methylenetetrahydrofolate reductase [NAD(P)H] activity"/>
    <property type="evidence" value="ECO:0007669"/>
    <property type="project" value="UniProtKB-EC"/>
</dbReference>
<dbReference type="PANTHER" id="PTHR45754">
    <property type="entry name" value="METHYLENETETRAHYDROFOLATE REDUCTASE"/>
    <property type="match status" value="1"/>
</dbReference>
<name>A0ABV6VFE3_9ACTN</name>
<dbReference type="SUPFAM" id="SSF51730">
    <property type="entry name" value="FAD-linked oxidoreductase"/>
    <property type="match status" value="1"/>
</dbReference>
<dbReference type="Proteomes" id="UP001592582">
    <property type="component" value="Unassembled WGS sequence"/>
</dbReference>
<gene>
    <name evidence="1" type="primary">metF</name>
    <name evidence="1" type="ORF">ACEZDG_24480</name>
</gene>
<dbReference type="InterPro" id="IPR029041">
    <property type="entry name" value="FAD-linked_oxidoreductase-like"/>
</dbReference>
<dbReference type="CDD" id="cd00537">
    <property type="entry name" value="MTHFR"/>
    <property type="match status" value="1"/>
</dbReference>
<dbReference type="Pfam" id="PF02219">
    <property type="entry name" value="MTHFR"/>
    <property type="match status" value="1"/>
</dbReference>
<keyword evidence="1" id="KW-0560">Oxidoreductase</keyword>
<proteinExistence type="predicted"/>
<reference evidence="1 2" key="1">
    <citation type="submission" date="2024-09" db="EMBL/GenBank/DDBJ databases">
        <authorList>
            <person name="Lee S.D."/>
        </authorList>
    </citation>
    <scope>NUCLEOTIDE SEQUENCE [LARGE SCALE GENOMIC DNA]</scope>
    <source>
        <strain evidence="1 2">N1-1</strain>
    </source>
</reference>
<evidence type="ECO:0000313" key="2">
    <source>
        <dbReference type="Proteomes" id="UP001592582"/>
    </source>
</evidence>
<dbReference type="InterPro" id="IPR003171">
    <property type="entry name" value="Mehydrof_redctse-like"/>
</dbReference>
<dbReference type="EC" id="1.5.1.20" evidence="1"/>
<dbReference type="PANTHER" id="PTHR45754:SF3">
    <property type="entry name" value="METHYLENETETRAHYDROFOLATE REDUCTASE (NADPH)"/>
    <property type="match status" value="1"/>
</dbReference>
<dbReference type="NCBIfam" id="TIGR00676">
    <property type="entry name" value="fadh2"/>
    <property type="match status" value="1"/>
</dbReference>
<protein>
    <submittedName>
        <fullName evidence="1">Methylenetetrahydrofolate reductase [NAD(P)H]</fullName>
        <ecNumber evidence="1">1.5.1.20</ecNumber>
    </submittedName>
</protein>
<accession>A0ABV6VFE3</accession>
<organism evidence="1 2">
    <name type="scientific">Streptacidiphilus alkalitolerans</name>
    <dbReference type="NCBI Taxonomy" id="3342712"/>
    <lineage>
        <taxon>Bacteria</taxon>
        <taxon>Bacillati</taxon>
        <taxon>Actinomycetota</taxon>
        <taxon>Actinomycetes</taxon>
        <taxon>Kitasatosporales</taxon>
        <taxon>Streptomycetaceae</taxon>
        <taxon>Streptacidiphilus</taxon>
    </lineage>
</organism>
<keyword evidence="2" id="KW-1185">Reference proteome</keyword>
<dbReference type="Gene3D" id="3.20.20.220">
    <property type="match status" value="1"/>
</dbReference>
<comment type="caution">
    <text evidence="1">The sequence shown here is derived from an EMBL/GenBank/DDBJ whole genome shotgun (WGS) entry which is preliminary data.</text>
</comment>
<evidence type="ECO:0000313" key="1">
    <source>
        <dbReference type="EMBL" id="MFC1412430.1"/>
    </source>
</evidence>